<evidence type="ECO:0000313" key="3">
    <source>
        <dbReference type="Proteomes" id="UP000091820"/>
    </source>
</evidence>
<keyword evidence="1" id="KW-1133">Transmembrane helix</keyword>
<proteinExistence type="predicted"/>
<evidence type="ECO:0000313" key="2">
    <source>
        <dbReference type="EnsemblMetazoa" id="GBRI043956-PA"/>
    </source>
</evidence>
<keyword evidence="1" id="KW-0812">Transmembrane</keyword>
<dbReference type="EnsemblMetazoa" id="GBRI043956-RA">
    <property type="protein sequence ID" value="GBRI043956-PA"/>
    <property type="gene ID" value="GBRI043956"/>
</dbReference>
<reference evidence="3" key="1">
    <citation type="submission" date="2014-03" db="EMBL/GenBank/DDBJ databases">
        <authorList>
            <person name="Aksoy S."/>
            <person name="Warren W."/>
            <person name="Wilson R.K."/>
        </authorList>
    </citation>
    <scope>NUCLEOTIDE SEQUENCE [LARGE SCALE GENOMIC DNA]</scope>
    <source>
        <strain evidence="3">IAEA</strain>
    </source>
</reference>
<accession>A0A1A9X4I9</accession>
<organism evidence="2 3">
    <name type="scientific">Glossina brevipalpis</name>
    <dbReference type="NCBI Taxonomy" id="37001"/>
    <lineage>
        <taxon>Eukaryota</taxon>
        <taxon>Metazoa</taxon>
        <taxon>Ecdysozoa</taxon>
        <taxon>Arthropoda</taxon>
        <taxon>Hexapoda</taxon>
        <taxon>Insecta</taxon>
        <taxon>Pterygota</taxon>
        <taxon>Neoptera</taxon>
        <taxon>Endopterygota</taxon>
        <taxon>Diptera</taxon>
        <taxon>Brachycera</taxon>
        <taxon>Muscomorpha</taxon>
        <taxon>Hippoboscoidea</taxon>
        <taxon>Glossinidae</taxon>
        <taxon>Glossina</taxon>
    </lineage>
</organism>
<feature type="transmembrane region" description="Helical" evidence="1">
    <location>
        <begin position="96"/>
        <end position="118"/>
    </location>
</feature>
<keyword evidence="1" id="KW-0472">Membrane</keyword>
<dbReference type="AlphaFoldDB" id="A0A1A9X4I9"/>
<reference evidence="2" key="2">
    <citation type="submission" date="2020-05" db="UniProtKB">
        <authorList>
            <consortium name="EnsemblMetazoa"/>
        </authorList>
    </citation>
    <scope>IDENTIFICATION</scope>
    <source>
        <strain evidence="2">IAEA</strain>
    </source>
</reference>
<dbReference type="VEuPathDB" id="VectorBase:GBRI043956"/>
<evidence type="ECO:0000256" key="1">
    <source>
        <dbReference type="SAM" id="Phobius"/>
    </source>
</evidence>
<sequence length="129" mass="14844">MKDFLCEINGIRAIRFVRLQFRAILRGMYYLRVPGCIYHTNLVEFRYKANTISSRCCYCYNLCANCTNDDGDDDAHDDNVVTGGKNGIVVVDDYQVFLALFDIILLGIQYSISAIVYLKYIKLHVIRNP</sequence>
<name>A0A1A9X4I9_9MUSC</name>
<keyword evidence="3" id="KW-1185">Reference proteome</keyword>
<protein>
    <submittedName>
        <fullName evidence="2">Uncharacterized protein</fullName>
    </submittedName>
</protein>
<dbReference type="Proteomes" id="UP000091820">
    <property type="component" value="Unassembled WGS sequence"/>
</dbReference>